<sequence length="97" mass="11316">MENTSFLKRIIEDAIETYNRFHKPEAEAKLIEIRNSNVFIVEFNGVFCFTCGVRDWIEDLVYIFKSMGYDVELIDMIESGDRSRTGIFKYIGESSGR</sequence>
<name>A0A7C4NM43_STAMA</name>
<proteinExistence type="predicted"/>
<comment type="caution">
    <text evidence="1">The sequence shown here is derived from an EMBL/GenBank/DDBJ whole genome shotgun (WGS) entry which is preliminary data.</text>
</comment>
<reference evidence="1" key="1">
    <citation type="journal article" date="2020" name="mSystems">
        <title>Genome- and Community-Level Interaction Insights into Carbon Utilization and Element Cycling Functions of Hydrothermarchaeota in Hydrothermal Sediment.</title>
        <authorList>
            <person name="Zhou Z."/>
            <person name="Liu Y."/>
            <person name="Xu W."/>
            <person name="Pan J."/>
            <person name="Luo Z.H."/>
            <person name="Li M."/>
        </authorList>
    </citation>
    <scope>NUCLEOTIDE SEQUENCE [LARGE SCALE GENOMIC DNA]</scope>
    <source>
        <strain evidence="1">SpSt-648</strain>
    </source>
</reference>
<gene>
    <name evidence="1" type="ORF">ENU20_04545</name>
</gene>
<dbReference type="EMBL" id="DTBP01000035">
    <property type="protein sequence ID" value="HGQ74325.1"/>
    <property type="molecule type" value="Genomic_DNA"/>
</dbReference>
<accession>A0A7C4NM43</accession>
<organism evidence="1">
    <name type="scientific">Staphylothermus marinus</name>
    <dbReference type="NCBI Taxonomy" id="2280"/>
    <lineage>
        <taxon>Archaea</taxon>
        <taxon>Thermoproteota</taxon>
        <taxon>Thermoprotei</taxon>
        <taxon>Desulfurococcales</taxon>
        <taxon>Desulfurococcaceae</taxon>
        <taxon>Staphylothermus</taxon>
    </lineage>
</organism>
<evidence type="ECO:0000313" key="1">
    <source>
        <dbReference type="EMBL" id="HGQ74325.1"/>
    </source>
</evidence>
<protein>
    <submittedName>
        <fullName evidence="1">Uncharacterized protein</fullName>
    </submittedName>
</protein>
<dbReference type="AlphaFoldDB" id="A0A7C4NM43"/>